<dbReference type="EMBL" id="SNRY01000032">
    <property type="protein sequence ID" value="KAA6350175.1"/>
    <property type="molecule type" value="Genomic_DNA"/>
</dbReference>
<dbReference type="InterPro" id="IPR026913">
    <property type="entry name" value="METTL24"/>
</dbReference>
<proteinExistence type="predicted"/>
<gene>
    <name evidence="1" type="ORF">EZS27_002441</name>
</gene>
<accession>A0A5J4SYC4</accession>
<dbReference type="PANTHER" id="PTHR32026">
    <property type="entry name" value="METHYLTRANSFERASE-LIKE PROTEIN 24"/>
    <property type="match status" value="1"/>
</dbReference>
<sequence length="274" mass="32306">MYNLKKLHPVHLEDLVRVGRNYDGGYVLSNQQIEKTEILLSFGINDDWSFEADFLNRKNVELYAFDYSVSSLIFKSKSLHNFAFMLGYLVLLKISKAKVYGRRWYYLSRLSKSFKQFFRKDLQHYFVPKFLGEKDDEKFTRLDTVFKSLPNNIPDLSIFIKMDIEIWEYRTLPQLLPFFNKINGLVIEFHEIDIAEKKFEEIIDLFSDQFDVAHVHANNFGGIIYGTNLPKVLEITFINKNMIPNSTFFSSLSYPIKGLDFPCDETQYDIILVF</sequence>
<organism evidence="1">
    <name type="scientific">termite gut metagenome</name>
    <dbReference type="NCBI Taxonomy" id="433724"/>
    <lineage>
        <taxon>unclassified sequences</taxon>
        <taxon>metagenomes</taxon>
        <taxon>organismal metagenomes</taxon>
    </lineage>
</organism>
<dbReference type="AlphaFoldDB" id="A0A5J4SYC4"/>
<evidence type="ECO:0008006" key="2">
    <source>
        <dbReference type="Google" id="ProtNLM"/>
    </source>
</evidence>
<name>A0A5J4SYC4_9ZZZZ</name>
<reference evidence="1" key="1">
    <citation type="submission" date="2019-03" db="EMBL/GenBank/DDBJ databases">
        <title>Single cell metagenomics reveals metabolic interactions within the superorganism composed of flagellate Streblomastix strix and complex community of Bacteroidetes bacteria on its surface.</title>
        <authorList>
            <person name="Treitli S.C."/>
            <person name="Kolisko M."/>
            <person name="Husnik F."/>
            <person name="Keeling P."/>
            <person name="Hampl V."/>
        </authorList>
    </citation>
    <scope>NUCLEOTIDE SEQUENCE</scope>
    <source>
        <strain evidence="1">STM</strain>
    </source>
</reference>
<protein>
    <recommendedName>
        <fullName evidence="2">Methyltransferase FkbM domain-containing protein</fullName>
    </recommendedName>
</protein>
<evidence type="ECO:0000313" key="1">
    <source>
        <dbReference type="EMBL" id="KAA6350175.1"/>
    </source>
</evidence>
<comment type="caution">
    <text evidence="1">The sequence shown here is derived from an EMBL/GenBank/DDBJ whole genome shotgun (WGS) entry which is preliminary data.</text>
</comment>